<name>A0A0U2WAA8_9GAMM</name>
<evidence type="ECO:0000313" key="3">
    <source>
        <dbReference type="Proteomes" id="UP000065261"/>
    </source>
</evidence>
<dbReference type="InterPro" id="IPR018247">
    <property type="entry name" value="EF_Hand_1_Ca_BS"/>
</dbReference>
<dbReference type="RefSeq" id="WP_011327314.1">
    <property type="nucleotide sequence ID" value="NZ_CP011034.1"/>
</dbReference>
<evidence type="ECO:0000313" key="2">
    <source>
        <dbReference type="EMBL" id="ALS32023.1"/>
    </source>
</evidence>
<dbReference type="InterPro" id="IPR011992">
    <property type="entry name" value="EF-hand-dom_pair"/>
</dbReference>
<dbReference type="SUPFAM" id="SSF47473">
    <property type="entry name" value="EF-hand"/>
    <property type="match status" value="1"/>
</dbReference>
<dbReference type="EMBL" id="CP011034">
    <property type="protein sequence ID" value="ALS32023.1"/>
    <property type="molecule type" value="Genomic_DNA"/>
</dbReference>
<dbReference type="Proteomes" id="UP000065261">
    <property type="component" value="Chromosome I"/>
</dbReference>
<organism evidence="2">
    <name type="scientific">Pseudoalteromonas translucida KMM 520</name>
    <dbReference type="NCBI Taxonomy" id="1315283"/>
    <lineage>
        <taxon>Bacteria</taxon>
        <taxon>Pseudomonadati</taxon>
        <taxon>Pseudomonadota</taxon>
        <taxon>Gammaproteobacteria</taxon>
        <taxon>Alteromonadales</taxon>
        <taxon>Pseudoalteromonadaceae</taxon>
        <taxon>Pseudoalteromonas</taxon>
    </lineage>
</organism>
<evidence type="ECO:0008006" key="4">
    <source>
        <dbReference type="Google" id="ProtNLM"/>
    </source>
</evidence>
<dbReference type="PATRIC" id="fig|1315283.4.peg.621"/>
<feature type="chain" id="PRO_5006833436" description="EF-hand domain-containing protein" evidence="1">
    <location>
        <begin position="21"/>
        <end position="78"/>
    </location>
</feature>
<gene>
    <name evidence="2" type="ORF">PTRA_a0697</name>
</gene>
<dbReference type="AlphaFoldDB" id="A0A0U2WAA8"/>
<protein>
    <recommendedName>
        <fullName evidence="4">EF-hand domain-containing protein</fullName>
    </recommendedName>
</protein>
<dbReference type="KEGG" id="ptn:PTRA_a0697"/>
<dbReference type="GeneID" id="300940686"/>
<reference evidence="2 3" key="1">
    <citation type="submission" date="2015-03" db="EMBL/GenBank/DDBJ databases">
        <authorList>
            <person name="Murphy D."/>
        </authorList>
    </citation>
    <scope>NUCLEOTIDE SEQUENCE [LARGE SCALE GENOMIC DNA]</scope>
    <source>
        <strain evidence="2 3">KMM 520</strain>
    </source>
</reference>
<dbReference type="OrthoDB" id="6388554at2"/>
<dbReference type="Gene3D" id="1.10.238.10">
    <property type="entry name" value="EF-hand"/>
    <property type="match status" value="1"/>
</dbReference>
<accession>A0A0U2WAA8</accession>
<sequence>MKIRACLVSCLLLLSFNSLALDVKQRFDHLDTDQSGYLIHHELEAQPHLLNNFSKWDKNQDNKISLVEFKNYLTNNLY</sequence>
<proteinExistence type="predicted"/>
<keyword evidence="1" id="KW-0732">Signal</keyword>
<evidence type="ECO:0000256" key="1">
    <source>
        <dbReference type="SAM" id="SignalP"/>
    </source>
</evidence>
<dbReference type="PROSITE" id="PS00018">
    <property type="entry name" value="EF_HAND_1"/>
    <property type="match status" value="1"/>
</dbReference>
<feature type="signal peptide" evidence="1">
    <location>
        <begin position="1"/>
        <end position="20"/>
    </location>
</feature>